<dbReference type="Proteomes" id="UP000297348">
    <property type="component" value="Unassembled WGS sequence"/>
</dbReference>
<comment type="caution">
    <text evidence="1">The sequence shown here is derived from an EMBL/GenBank/DDBJ whole genome shotgun (WGS) entry which is preliminary data.</text>
</comment>
<dbReference type="SUPFAM" id="SSF48295">
    <property type="entry name" value="TrpR-like"/>
    <property type="match status" value="1"/>
</dbReference>
<name>A0A4Z0JC61_9LACO</name>
<reference evidence="1 2" key="1">
    <citation type="submission" date="2018-10" db="EMBL/GenBank/DDBJ databases">
        <title>Lactobacillus sp. R7 and Lactobacillus sp. R19 isolated from fermented mustard green product of Taiwan.</title>
        <authorList>
            <person name="Lin S.-T."/>
        </authorList>
    </citation>
    <scope>NUCLEOTIDE SEQUENCE [LARGE SCALE GENOMIC DNA]</scope>
    <source>
        <strain evidence="1 2">BCRC 81129</strain>
    </source>
</reference>
<protein>
    <submittedName>
        <fullName evidence="1">Sigma-70 family RNA polymerase sigma factor</fullName>
    </submittedName>
</protein>
<evidence type="ECO:0000313" key="1">
    <source>
        <dbReference type="EMBL" id="TGD19936.1"/>
    </source>
</evidence>
<organism evidence="1 2">
    <name type="scientific">Levilactobacillus suantsaiihabitans</name>
    <dbReference type="NCBI Taxonomy" id="2487722"/>
    <lineage>
        <taxon>Bacteria</taxon>
        <taxon>Bacillati</taxon>
        <taxon>Bacillota</taxon>
        <taxon>Bacilli</taxon>
        <taxon>Lactobacillales</taxon>
        <taxon>Lactobacillaceae</taxon>
        <taxon>Levilactobacillus</taxon>
    </lineage>
</organism>
<dbReference type="GO" id="GO:0043565">
    <property type="term" value="F:sequence-specific DNA binding"/>
    <property type="evidence" value="ECO:0007669"/>
    <property type="project" value="InterPro"/>
</dbReference>
<accession>A0A4Z0JC61</accession>
<gene>
    <name evidence="1" type="ORF">EGT51_01730</name>
</gene>
<keyword evidence="2" id="KW-1185">Reference proteome</keyword>
<sequence>MKPTPHAAAYKFLYTGDHEMILYATLKRLHIRPAHPDYEDYLQEARLLFPEVYVDFPDNPEAKPHQFLAYAQRKIYWALLDRLRRDRKQNDRQEAGDQTELLETVASDADILDAIGQQDFRRYLLRVIGASGSTGEWRFLVGTLVDQLTADEIAARHGVSHNTVYKWRRTLIRRLVNHLTPPENFLN</sequence>
<dbReference type="OrthoDB" id="2248780at2"/>
<dbReference type="EMBL" id="RKLX01000002">
    <property type="protein sequence ID" value="TGD19936.1"/>
    <property type="molecule type" value="Genomic_DNA"/>
</dbReference>
<proteinExistence type="predicted"/>
<dbReference type="AlphaFoldDB" id="A0A4Z0JC61"/>
<dbReference type="RefSeq" id="WP_135367082.1">
    <property type="nucleotide sequence ID" value="NZ_RKLX01000002.1"/>
</dbReference>
<dbReference type="Pfam" id="PF13384">
    <property type="entry name" value="HTH_23"/>
    <property type="match status" value="1"/>
</dbReference>
<evidence type="ECO:0000313" key="2">
    <source>
        <dbReference type="Proteomes" id="UP000297348"/>
    </source>
</evidence>
<dbReference type="InterPro" id="IPR010921">
    <property type="entry name" value="Trp_repressor/repl_initiator"/>
</dbReference>